<evidence type="ECO:0000313" key="6">
    <source>
        <dbReference type="EMBL" id="KAJ8794328.1"/>
    </source>
</evidence>
<evidence type="ECO:0000259" key="5">
    <source>
        <dbReference type="Pfam" id="PF07686"/>
    </source>
</evidence>
<evidence type="ECO:0000313" key="7">
    <source>
        <dbReference type="Proteomes" id="UP001159641"/>
    </source>
</evidence>
<accession>A0AB34HQ26</accession>
<dbReference type="InterPro" id="IPR051755">
    <property type="entry name" value="Ig-like_CS_Receptor"/>
</dbReference>
<dbReference type="InterPro" id="IPR013106">
    <property type="entry name" value="Ig_V-set"/>
</dbReference>
<dbReference type="InterPro" id="IPR013783">
    <property type="entry name" value="Ig-like_fold"/>
</dbReference>
<proteinExistence type="predicted"/>
<keyword evidence="7" id="KW-1185">Reference proteome</keyword>
<dbReference type="EMBL" id="JAIQCJ010000860">
    <property type="protein sequence ID" value="KAJ8794328.1"/>
    <property type="molecule type" value="Genomic_DNA"/>
</dbReference>
<keyword evidence="1" id="KW-0732">Signal</keyword>
<name>A0AB34HQ26_ESCRO</name>
<dbReference type="AlphaFoldDB" id="A0AB34HQ26"/>
<dbReference type="Pfam" id="PF07686">
    <property type="entry name" value="V-set"/>
    <property type="match status" value="1"/>
</dbReference>
<reference evidence="6 7" key="1">
    <citation type="submission" date="2022-11" db="EMBL/GenBank/DDBJ databases">
        <title>Whole genome sequence of Eschrichtius robustus ER-17-0199.</title>
        <authorList>
            <person name="Bruniche-Olsen A."/>
            <person name="Black A.N."/>
            <person name="Fields C.J."/>
            <person name="Walden K."/>
            <person name="Dewoody J.A."/>
        </authorList>
    </citation>
    <scope>NUCLEOTIDE SEQUENCE [LARGE SCALE GENOMIC DNA]</scope>
    <source>
        <strain evidence="6">ER-17-0199</strain>
        <tissue evidence="6">Blubber</tissue>
    </source>
</reference>
<dbReference type="Proteomes" id="UP001159641">
    <property type="component" value="Unassembled WGS sequence"/>
</dbReference>
<dbReference type="PANTHER" id="PTHR19971">
    <property type="entry name" value="SIGNAL-REGULATORY PROTEIN BETA"/>
    <property type="match status" value="1"/>
</dbReference>
<dbReference type="SUPFAM" id="SSF48726">
    <property type="entry name" value="Immunoglobulin"/>
    <property type="match status" value="1"/>
</dbReference>
<feature type="domain" description="Immunoglobulin V-set" evidence="5">
    <location>
        <begin position="192"/>
        <end position="276"/>
    </location>
</feature>
<comment type="caution">
    <text evidence="6">The sequence shown here is derived from an EMBL/GenBank/DDBJ whole genome shotgun (WGS) entry which is preliminary data.</text>
</comment>
<dbReference type="InterPro" id="IPR036179">
    <property type="entry name" value="Ig-like_dom_sf"/>
</dbReference>
<evidence type="ECO:0000256" key="2">
    <source>
        <dbReference type="ARBA" id="ARBA00023157"/>
    </source>
</evidence>
<gene>
    <name evidence="6" type="ORF">J1605_003285</name>
</gene>
<evidence type="ECO:0000256" key="3">
    <source>
        <dbReference type="ARBA" id="ARBA00023180"/>
    </source>
</evidence>
<keyword evidence="4" id="KW-0393">Immunoglobulin domain</keyword>
<organism evidence="6 7">
    <name type="scientific">Eschrichtius robustus</name>
    <name type="common">California gray whale</name>
    <name type="synonym">Eschrichtius gibbosus</name>
    <dbReference type="NCBI Taxonomy" id="9764"/>
    <lineage>
        <taxon>Eukaryota</taxon>
        <taxon>Metazoa</taxon>
        <taxon>Chordata</taxon>
        <taxon>Craniata</taxon>
        <taxon>Vertebrata</taxon>
        <taxon>Euteleostomi</taxon>
        <taxon>Mammalia</taxon>
        <taxon>Eutheria</taxon>
        <taxon>Laurasiatheria</taxon>
        <taxon>Artiodactyla</taxon>
        <taxon>Whippomorpha</taxon>
        <taxon>Cetacea</taxon>
        <taxon>Mysticeti</taxon>
        <taxon>Eschrichtiidae</taxon>
        <taxon>Eschrichtius</taxon>
    </lineage>
</organism>
<keyword evidence="3" id="KW-0325">Glycoprotein</keyword>
<protein>
    <recommendedName>
        <fullName evidence="5">Immunoglobulin V-set domain-containing protein</fullName>
    </recommendedName>
</protein>
<dbReference type="FunFam" id="2.60.40.10:FF:000295">
    <property type="entry name" value="Tyrosine-protein phosphatase non-receptor type substrate 1"/>
    <property type="match status" value="1"/>
</dbReference>
<keyword evidence="2" id="KW-1015">Disulfide bond</keyword>
<sequence>MMELIVSRSLSFCPKLFQFHLPCLKNKINVPCKAKTFYPHGVWLTGHYYGNASQIDKTLIPTMRRDGVYTVQSSILEKRIDHIEDIVLPASSCSAQSCAKHGRLVILSTGTTLYSTYYQCRQTLVCSEVKPNQHCEMYVCLPGLLPQLFSQIPGCLCGKQRACLRLDRRLRKAGQGGGHMLPWEQANGRRSKSKEGQQVTWCQGVSGGPELIYNIRGGPFSRVTIISDTTRRYNTDFSIHISNITSADAGVYYCVKFQRGSPDVEIKSGPGTWLFVRGKFRPLKIQPSVLRQSQLPVFILRFVGC</sequence>
<evidence type="ECO:0000256" key="4">
    <source>
        <dbReference type="ARBA" id="ARBA00023319"/>
    </source>
</evidence>
<dbReference type="Gene3D" id="2.60.40.10">
    <property type="entry name" value="Immunoglobulins"/>
    <property type="match status" value="1"/>
</dbReference>
<evidence type="ECO:0000256" key="1">
    <source>
        <dbReference type="ARBA" id="ARBA00022729"/>
    </source>
</evidence>